<dbReference type="GO" id="GO:0003677">
    <property type="term" value="F:DNA binding"/>
    <property type="evidence" value="ECO:0007669"/>
    <property type="project" value="UniProtKB-KW"/>
</dbReference>
<dbReference type="PROSITE" id="PS50043">
    <property type="entry name" value="HTH_LUXR_2"/>
    <property type="match status" value="1"/>
</dbReference>
<dbReference type="EMBL" id="BKBW01000006">
    <property type="protein sequence ID" value="GEQ76400.1"/>
    <property type="molecule type" value="Genomic_DNA"/>
</dbReference>
<dbReference type="RefSeq" id="WP_238707715.1">
    <property type="nucleotide sequence ID" value="NZ_BKBW01000006.1"/>
</dbReference>
<evidence type="ECO:0000256" key="1">
    <source>
        <dbReference type="ARBA" id="ARBA00023015"/>
    </source>
</evidence>
<gene>
    <name evidence="5" type="ORF">CTTA_3405</name>
</gene>
<reference evidence="5 6" key="1">
    <citation type="journal article" date="2019" name="Microbiol. Resour. Announc.">
        <title>Draft Genome Sequence of Comamonas testosteroni TA441, a Bacterium That Has a Cryptic Phenol Degradation Gene Cluster.</title>
        <authorList>
            <person name="Arai H."/>
            <person name="Ishii M."/>
        </authorList>
    </citation>
    <scope>NUCLEOTIDE SEQUENCE [LARGE SCALE GENOMIC DNA]</scope>
    <source>
        <strain evidence="5 6">TA441</strain>
    </source>
</reference>
<dbReference type="PANTHER" id="PTHR44688:SF16">
    <property type="entry name" value="DNA-BINDING TRANSCRIPTIONAL ACTIVATOR DEVR_DOSR"/>
    <property type="match status" value="1"/>
</dbReference>
<proteinExistence type="predicted"/>
<dbReference type="PANTHER" id="PTHR44688">
    <property type="entry name" value="DNA-BINDING TRANSCRIPTIONAL ACTIVATOR DEVR_DOSR"/>
    <property type="match status" value="1"/>
</dbReference>
<dbReference type="InterPro" id="IPR000792">
    <property type="entry name" value="Tscrpt_reg_LuxR_C"/>
</dbReference>
<dbReference type="Pfam" id="PF00196">
    <property type="entry name" value="GerE"/>
    <property type="match status" value="1"/>
</dbReference>
<keyword evidence="2" id="KW-0238">DNA-binding</keyword>
<dbReference type="SUPFAM" id="SSF46894">
    <property type="entry name" value="C-terminal effector domain of the bipartite response regulators"/>
    <property type="match status" value="1"/>
</dbReference>
<evidence type="ECO:0000313" key="5">
    <source>
        <dbReference type="EMBL" id="GEQ76400.1"/>
    </source>
</evidence>
<dbReference type="InterPro" id="IPR036388">
    <property type="entry name" value="WH-like_DNA-bd_sf"/>
</dbReference>
<protein>
    <recommendedName>
        <fullName evidence="4">HTH luxR-type domain-containing protein</fullName>
    </recommendedName>
</protein>
<evidence type="ECO:0000259" key="4">
    <source>
        <dbReference type="PROSITE" id="PS50043"/>
    </source>
</evidence>
<name>A0A5A7MFY4_COMTE</name>
<dbReference type="SMART" id="SM00421">
    <property type="entry name" value="HTH_LUXR"/>
    <property type="match status" value="1"/>
</dbReference>
<keyword evidence="1" id="KW-0805">Transcription regulation</keyword>
<dbReference type="Gene3D" id="1.10.10.10">
    <property type="entry name" value="Winged helix-like DNA-binding domain superfamily/Winged helix DNA-binding domain"/>
    <property type="match status" value="1"/>
</dbReference>
<dbReference type="CDD" id="cd06170">
    <property type="entry name" value="LuxR_C_like"/>
    <property type="match status" value="1"/>
</dbReference>
<evidence type="ECO:0000256" key="2">
    <source>
        <dbReference type="ARBA" id="ARBA00023125"/>
    </source>
</evidence>
<feature type="domain" description="HTH luxR-type" evidence="4">
    <location>
        <begin position="2"/>
        <end position="67"/>
    </location>
</feature>
<comment type="caution">
    <text evidence="5">The sequence shown here is derived from an EMBL/GenBank/DDBJ whole genome shotgun (WGS) entry which is preliminary data.</text>
</comment>
<evidence type="ECO:0000256" key="3">
    <source>
        <dbReference type="ARBA" id="ARBA00023163"/>
    </source>
</evidence>
<organism evidence="5 6">
    <name type="scientific">Comamonas testosteroni</name>
    <name type="common">Pseudomonas testosteroni</name>
    <dbReference type="NCBI Taxonomy" id="285"/>
    <lineage>
        <taxon>Bacteria</taxon>
        <taxon>Pseudomonadati</taxon>
        <taxon>Pseudomonadota</taxon>
        <taxon>Betaproteobacteria</taxon>
        <taxon>Burkholderiales</taxon>
        <taxon>Comamonadaceae</taxon>
        <taxon>Comamonas</taxon>
    </lineage>
</organism>
<sequence>MLRERFKSLTPREFEALRYYVRGGSLAEIAERLNRSIKTVGSQKMTAMRKLEAKSNQELMAFCLNSGMFHQ</sequence>
<accession>A0A5A7MFY4</accession>
<evidence type="ECO:0000313" key="6">
    <source>
        <dbReference type="Proteomes" id="UP000323105"/>
    </source>
</evidence>
<dbReference type="GO" id="GO:0006355">
    <property type="term" value="P:regulation of DNA-templated transcription"/>
    <property type="evidence" value="ECO:0007669"/>
    <property type="project" value="InterPro"/>
</dbReference>
<keyword evidence="3" id="KW-0804">Transcription</keyword>
<dbReference type="AlphaFoldDB" id="A0A5A7MFY4"/>
<dbReference type="InterPro" id="IPR016032">
    <property type="entry name" value="Sig_transdc_resp-reg_C-effctor"/>
</dbReference>
<dbReference type="PRINTS" id="PR00038">
    <property type="entry name" value="HTHLUXR"/>
</dbReference>
<dbReference type="Proteomes" id="UP000323105">
    <property type="component" value="Unassembled WGS sequence"/>
</dbReference>